<feature type="repeat" description="ANK" evidence="3">
    <location>
        <begin position="456"/>
        <end position="488"/>
    </location>
</feature>
<evidence type="ECO:0000256" key="2">
    <source>
        <dbReference type="ARBA" id="ARBA00023043"/>
    </source>
</evidence>
<dbReference type="InterPro" id="IPR002110">
    <property type="entry name" value="Ankyrin_rpt"/>
</dbReference>
<reference evidence="4 5" key="2">
    <citation type="submission" date="2018-10" db="EMBL/GenBank/DDBJ databases">
        <authorList>
            <consortium name="Pathogen Informatics"/>
        </authorList>
    </citation>
    <scope>NUCLEOTIDE SEQUENCE [LARGE SCALE GENOMIC DNA]</scope>
</reference>
<evidence type="ECO:0000256" key="3">
    <source>
        <dbReference type="PROSITE-ProRule" id="PRU00023"/>
    </source>
</evidence>
<feature type="repeat" description="ANK" evidence="3">
    <location>
        <begin position="559"/>
        <end position="591"/>
    </location>
</feature>
<dbReference type="Gene3D" id="1.25.40.20">
    <property type="entry name" value="Ankyrin repeat-containing domain"/>
    <property type="match status" value="2"/>
</dbReference>
<evidence type="ECO:0000313" key="6">
    <source>
        <dbReference type="WBParaSite" id="EVEC_0000776701-mRNA-1"/>
    </source>
</evidence>
<dbReference type="Proteomes" id="UP000274131">
    <property type="component" value="Unassembled WGS sequence"/>
</dbReference>
<keyword evidence="2 3" id="KW-0040">ANK repeat</keyword>
<dbReference type="OrthoDB" id="5823001at2759"/>
<dbReference type="PROSITE" id="PS50088">
    <property type="entry name" value="ANK_REPEAT"/>
    <property type="match status" value="6"/>
</dbReference>
<feature type="repeat" description="ANK" evidence="3">
    <location>
        <begin position="155"/>
        <end position="187"/>
    </location>
</feature>
<evidence type="ECO:0000313" key="4">
    <source>
        <dbReference type="EMBL" id="VDD92500.1"/>
    </source>
</evidence>
<dbReference type="PROSITE" id="PS50297">
    <property type="entry name" value="ANK_REP_REGION"/>
    <property type="match status" value="4"/>
</dbReference>
<proteinExistence type="predicted"/>
<accession>A0A0N4VB65</accession>
<keyword evidence="5" id="KW-1185">Reference proteome</keyword>
<dbReference type="EMBL" id="UXUI01008840">
    <property type="protein sequence ID" value="VDD92500.1"/>
    <property type="molecule type" value="Genomic_DNA"/>
</dbReference>
<evidence type="ECO:0000313" key="5">
    <source>
        <dbReference type="Proteomes" id="UP000274131"/>
    </source>
</evidence>
<gene>
    <name evidence="4" type="ORF">EVEC_LOCUS7251</name>
</gene>
<keyword evidence="1" id="KW-0677">Repeat</keyword>
<feature type="repeat" description="ANK" evidence="3">
    <location>
        <begin position="388"/>
        <end position="420"/>
    </location>
</feature>
<protein>
    <submittedName>
        <fullName evidence="6">ANK_REP_REGION domain-containing protein</fullName>
    </submittedName>
</protein>
<organism evidence="6">
    <name type="scientific">Enterobius vermicularis</name>
    <name type="common">Human pinworm</name>
    <dbReference type="NCBI Taxonomy" id="51028"/>
    <lineage>
        <taxon>Eukaryota</taxon>
        <taxon>Metazoa</taxon>
        <taxon>Ecdysozoa</taxon>
        <taxon>Nematoda</taxon>
        <taxon>Chromadorea</taxon>
        <taxon>Rhabditida</taxon>
        <taxon>Spirurina</taxon>
        <taxon>Oxyuridomorpha</taxon>
        <taxon>Oxyuroidea</taxon>
        <taxon>Oxyuridae</taxon>
        <taxon>Enterobius</taxon>
    </lineage>
</organism>
<dbReference type="PANTHER" id="PTHR24123">
    <property type="entry name" value="ANKYRIN REPEAT-CONTAINING"/>
    <property type="match status" value="1"/>
</dbReference>
<dbReference type="PANTHER" id="PTHR24123:SF33">
    <property type="entry name" value="PROTEIN HOS4"/>
    <property type="match status" value="1"/>
</dbReference>
<dbReference type="SUPFAM" id="SSF48403">
    <property type="entry name" value="Ankyrin repeat"/>
    <property type="match status" value="2"/>
</dbReference>
<dbReference type="Pfam" id="PF12796">
    <property type="entry name" value="Ank_2"/>
    <property type="match status" value="4"/>
</dbReference>
<dbReference type="WBParaSite" id="EVEC_0000776701-mRNA-1">
    <property type="protein sequence ID" value="EVEC_0000776701-mRNA-1"/>
    <property type="gene ID" value="EVEC_0000776701"/>
</dbReference>
<feature type="repeat" description="ANK" evidence="3">
    <location>
        <begin position="355"/>
        <end position="387"/>
    </location>
</feature>
<dbReference type="Pfam" id="PF00023">
    <property type="entry name" value="Ank"/>
    <property type="match status" value="1"/>
</dbReference>
<dbReference type="STRING" id="51028.A0A0N4VB65"/>
<dbReference type="InterPro" id="IPR036770">
    <property type="entry name" value="Ankyrin_rpt-contain_sf"/>
</dbReference>
<sequence length="592" mass="66211">MLLESLRSKFGSWHRNERNSLAIREKEDFSFSSTSTKSPGVASTLSDVEVQLVGIKTLNEFSNLPIWRVDGMSDSMTSSSEEGNAAELDKKKFGSLREELKRQETFVVDRTGKGNFDVNYVYFEGALSAASTGDAFYLERCIDVLGVPADESTPDGVTMLHCALVNDHENCVKVLLRLGANPHRMTSKGRSALHTAARYHSLRSIKLLVSYLFAEEKKFSSTVNRYPCSFFFARDGCGDTPIHLACRVDDDRCIKMMLKTLSSKAGWVAVEEALLTCNIFRQNPLHVACLWRSYRIVRFFVTSDFENTFSRTRLSARVRKSAKSLRRTLIKTLLCTLRTTTFLLITFEFQEEDINCRTALHHAASRGISRQVAVLLAHGALPSHKDSQGATPLHFAAMRSFTSCVRLLYRANSLVDARTNNGHTAFMWAAMYGVEPSLRTMLEVNPMLDKYEKDNNGATALHLAGTHDQYETVKFLVDAGWYIEARNFKGETPLLAAAASGRIHSIRALIECGADMYATDEKGNTVFHLAATSDMHREALREFLIELPDCQLLNSRNLKGDTPLFCAIKAGAARCVQELLKNDTDVRLNKST</sequence>
<dbReference type="SMART" id="SM00248">
    <property type="entry name" value="ANK"/>
    <property type="match status" value="11"/>
</dbReference>
<dbReference type="InterPro" id="IPR051165">
    <property type="entry name" value="Multifunctional_ANK_Repeat"/>
</dbReference>
<feature type="repeat" description="ANK" evidence="3">
    <location>
        <begin position="489"/>
        <end position="521"/>
    </location>
</feature>
<reference evidence="6" key="1">
    <citation type="submission" date="2017-02" db="UniProtKB">
        <authorList>
            <consortium name="WormBaseParasite"/>
        </authorList>
    </citation>
    <scope>IDENTIFICATION</scope>
</reference>
<evidence type="ECO:0000256" key="1">
    <source>
        <dbReference type="ARBA" id="ARBA00022737"/>
    </source>
</evidence>
<dbReference type="AlphaFoldDB" id="A0A0N4VB65"/>
<name>A0A0N4VB65_ENTVE</name>